<dbReference type="InterPro" id="IPR050587">
    <property type="entry name" value="GNT1/Glycosyltrans_8"/>
</dbReference>
<reference evidence="3" key="1">
    <citation type="submission" date="2017-03" db="EMBL/GenBank/DDBJ databases">
        <title>Genomes of endolithic fungi from Antarctica.</title>
        <authorList>
            <person name="Coleine C."/>
            <person name="Masonjones S."/>
            <person name="Stajich J.E."/>
        </authorList>
    </citation>
    <scope>NUCLEOTIDE SEQUENCE [LARGE SCALE GENOMIC DNA]</scope>
    <source>
        <strain evidence="3">CCFEE 5527</strain>
    </source>
</reference>
<evidence type="ECO:0008006" key="4">
    <source>
        <dbReference type="Google" id="ProtNLM"/>
    </source>
</evidence>
<evidence type="ECO:0000313" key="3">
    <source>
        <dbReference type="Proteomes" id="UP000192596"/>
    </source>
</evidence>
<protein>
    <recommendedName>
        <fullName evidence="4">Nucleotide-diphospho-sugar transferase</fullName>
    </recommendedName>
</protein>
<evidence type="ECO:0000313" key="2">
    <source>
        <dbReference type="EMBL" id="OQO01116.1"/>
    </source>
</evidence>
<dbReference type="AlphaFoldDB" id="A0A1V8SPL6"/>
<dbReference type="Gene3D" id="3.90.550.10">
    <property type="entry name" value="Spore Coat Polysaccharide Biosynthesis Protein SpsA, Chain A"/>
    <property type="match status" value="1"/>
</dbReference>
<gene>
    <name evidence="2" type="ORF">B0A48_13359</name>
</gene>
<sequence>MSAAPPPSGNFAYTTLITRASYLAGVIILASTLRKHGSQYPLIVFYPPSLAAPAVRALQSEAPKLNLILRECELLLPPSNVKTWLIAERFTDTWTKLRVFEAIEYDAICYLDADMAIFNKNMDSIFAHAADLPSDWIAANHACVCNKERDAWAPEEWREENCAYTPLSHPTALTQPTKATPESRPTYHLLNSGMFLYHPSQRLWDDMLHFFNTTPKLATFKFPDQDFLAEFFRNRWRSLGWQYNALKTMRYWHDAMWRDDEVVCLHYIVDKPWAGRVGEDGRAGYRGNDGETHRWWWNAWEEWVEAREKTGEDEVLGLVAKHVAKAKGEEYGEQDPDMLAIGAGVQAFAENKAPDEGTEKKSSGQENEKPANDGQATNEGAQRTGNGLLSKVERGHGPVVHPRGSSMMPP</sequence>
<organism evidence="2 3">
    <name type="scientific">Cryoendolithus antarcticus</name>
    <dbReference type="NCBI Taxonomy" id="1507870"/>
    <lineage>
        <taxon>Eukaryota</taxon>
        <taxon>Fungi</taxon>
        <taxon>Dikarya</taxon>
        <taxon>Ascomycota</taxon>
        <taxon>Pezizomycotina</taxon>
        <taxon>Dothideomycetes</taxon>
        <taxon>Dothideomycetidae</taxon>
        <taxon>Cladosporiales</taxon>
        <taxon>Cladosporiaceae</taxon>
        <taxon>Cryoendolithus</taxon>
    </lineage>
</organism>
<dbReference type="GO" id="GO:0016757">
    <property type="term" value="F:glycosyltransferase activity"/>
    <property type="evidence" value="ECO:0007669"/>
    <property type="project" value="InterPro"/>
</dbReference>
<proteinExistence type="predicted"/>
<feature type="region of interest" description="Disordered" evidence="1">
    <location>
        <begin position="352"/>
        <end position="410"/>
    </location>
</feature>
<dbReference type="InterPro" id="IPR002495">
    <property type="entry name" value="Glyco_trans_8"/>
</dbReference>
<dbReference type="PANTHER" id="PTHR11183">
    <property type="entry name" value="GLYCOGENIN SUBFAMILY MEMBER"/>
    <property type="match status" value="1"/>
</dbReference>
<dbReference type="OrthoDB" id="2014201at2759"/>
<dbReference type="EMBL" id="NAJO01000032">
    <property type="protein sequence ID" value="OQO01116.1"/>
    <property type="molecule type" value="Genomic_DNA"/>
</dbReference>
<dbReference type="SUPFAM" id="SSF53448">
    <property type="entry name" value="Nucleotide-diphospho-sugar transferases"/>
    <property type="match status" value="1"/>
</dbReference>
<name>A0A1V8SPL6_9PEZI</name>
<dbReference type="InParanoid" id="A0A1V8SPL6"/>
<dbReference type="Proteomes" id="UP000192596">
    <property type="component" value="Unassembled WGS sequence"/>
</dbReference>
<keyword evidence="3" id="KW-1185">Reference proteome</keyword>
<dbReference type="Pfam" id="PF01501">
    <property type="entry name" value="Glyco_transf_8"/>
    <property type="match status" value="1"/>
</dbReference>
<accession>A0A1V8SPL6</accession>
<feature type="compositionally biased region" description="Basic and acidic residues" evidence="1">
    <location>
        <begin position="352"/>
        <end position="371"/>
    </location>
</feature>
<comment type="caution">
    <text evidence="2">The sequence shown here is derived from an EMBL/GenBank/DDBJ whole genome shotgun (WGS) entry which is preliminary data.</text>
</comment>
<evidence type="ECO:0000256" key="1">
    <source>
        <dbReference type="SAM" id="MobiDB-lite"/>
    </source>
</evidence>
<dbReference type="STRING" id="1507870.A0A1V8SPL6"/>
<dbReference type="InterPro" id="IPR029044">
    <property type="entry name" value="Nucleotide-diphossugar_trans"/>
</dbReference>
<feature type="compositionally biased region" description="Polar residues" evidence="1">
    <location>
        <begin position="374"/>
        <end position="387"/>
    </location>
</feature>
<dbReference type="CDD" id="cd02537">
    <property type="entry name" value="GT8_Glycogenin"/>
    <property type="match status" value="1"/>
</dbReference>